<gene>
    <name evidence="1" type="ORF">KO481_41690</name>
</gene>
<organism evidence="1 2">
    <name type="scientific">Nocardia albiluteola</name>
    <dbReference type="NCBI Taxonomy" id="2842303"/>
    <lineage>
        <taxon>Bacteria</taxon>
        <taxon>Bacillati</taxon>
        <taxon>Actinomycetota</taxon>
        <taxon>Actinomycetes</taxon>
        <taxon>Mycobacteriales</taxon>
        <taxon>Nocardiaceae</taxon>
        <taxon>Nocardia</taxon>
    </lineage>
</organism>
<reference evidence="1 2" key="1">
    <citation type="submission" date="2021-06" db="EMBL/GenBank/DDBJ databases">
        <title>Actinomycetes sequencing.</title>
        <authorList>
            <person name="Shan Q."/>
        </authorList>
    </citation>
    <scope>NUCLEOTIDE SEQUENCE [LARGE SCALE GENOMIC DNA]</scope>
    <source>
        <strain evidence="1 2">NEAU-G5</strain>
    </source>
</reference>
<evidence type="ECO:0000313" key="2">
    <source>
        <dbReference type="Proteomes" id="UP000733379"/>
    </source>
</evidence>
<accession>A0ABS6BCK0</accession>
<evidence type="ECO:0000313" key="1">
    <source>
        <dbReference type="EMBL" id="MBU3068015.1"/>
    </source>
</evidence>
<protein>
    <submittedName>
        <fullName evidence="1">Uncharacterized protein</fullName>
    </submittedName>
</protein>
<comment type="caution">
    <text evidence="1">The sequence shown here is derived from an EMBL/GenBank/DDBJ whole genome shotgun (WGS) entry which is preliminary data.</text>
</comment>
<dbReference type="EMBL" id="JAHKNI010000028">
    <property type="protein sequence ID" value="MBU3068015.1"/>
    <property type="molecule type" value="Genomic_DNA"/>
</dbReference>
<sequence>MSEQAETVRDDLRRVAWCEFAAIDAAAKLLDDREIVILAGRLDAIATHLSSRAGDGHPVPPQGAVPGTGPDRIDLTVQWDSVTVAGWFVRNTLTRWLWADVLFNAELVTYELTKAFVGTVQDCEPADPTGMTIRLRAISANRLVVEVHDSPGNAAVLGEAEDLISECVQDVSVRSGVFRRHGRTTVWCELARPEGNRWI</sequence>
<keyword evidence="2" id="KW-1185">Reference proteome</keyword>
<dbReference type="Proteomes" id="UP000733379">
    <property type="component" value="Unassembled WGS sequence"/>
</dbReference>
<name>A0ABS6BCK0_9NOCA</name>
<dbReference type="RefSeq" id="WP_215924098.1">
    <property type="nucleotide sequence ID" value="NZ_JAHKNI010000028.1"/>
</dbReference>
<proteinExistence type="predicted"/>